<reference evidence="1" key="1">
    <citation type="journal article" date="2019" name="bioRxiv">
        <title>The Genome of the Zebra Mussel, Dreissena polymorpha: A Resource for Invasive Species Research.</title>
        <authorList>
            <person name="McCartney M.A."/>
            <person name="Auch B."/>
            <person name="Kono T."/>
            <person name="Mallez S."/>
            <person name="Zhang Y."/>
            <person name="Obille A."/>
            <person name="Becker A."/>
            <person name="Abrahante J.E."/>
            <person name="Garbe J."/>
            <person name="Badalamenti J.P."/>
            <person name="Herman A."/>
            <person name="Mangelson H."/>
            <person name="Liachko I."/>
            <person name="Sullivan S."/>
            <person name="Sone E.D."/>
            <person name="Koren S."/>
            <person name="Silverstein K.A.T."/>
            <person name="Beckman K.B."/>
            <person name="Gohl D.M."/>
        </authorList>
    </citation>
    <scope>NUCLEOTIDE SEQUENCE</scope>
    <source>
        <strain evidence="1">Duluth1</strain>
        <tissue evidence="1">Whole animal</tissue>
    </source>
</reference>
<reference evidence="1" key="2">
    <citation type="submission" date="2020-11" db="EMBL/GenBank/DDBJ databases">
        <authorList>
            <person name="McCartney M.A."/>
            <person name="Auch B."/>
            <person name="Kono T."/>
            <person name="Mallez S."/>
            <person name="Becker A."/>
            <person name="Gohl D.M."/>
            <person name="Silverstein K.A.T."/>
            <person name="Koren S."/>
            <person name="Bechman K.B."/>
            <person name="Herman A."/>
            <person name="Abrahante J.E."/>
            <person name="Garbe J."/>
        </authorList>
    </citation>
    <scope>NUCLEOTIDE SEQUENCE</scope>
    <source>
        <strain evidence="1">Duluth1</strain>
        <tissue evidence="1">Whole animal</tissue>
    </source>
</reference>
<proteinExistence type="predicted"/>
<dbReference type="EMBL" id="JAIWYP010000004">
    <property type="protein sequence ID" value="KAH3843735.1"/>
    <property type="molecule type" value="Genomic_DNA"/>
</dbReference>
<name>A0A9D4QVH9_DREPO</name>
<organism evidence="1 2">
    <name type="scientific">Dreissena polymorpha</name>
    <name type="common">Zebra mussel</name>
    <name type="synonym">Mytilus polymorpha</name>
    <dbReference type="NCBI Taxonomy" id="45954"/>
    <lineage>
        <taxon>Eukaryota</taxon>
        <taxon>Metazoa</taxon>
        <taxon>Spiralia</taxon>
        <taxon>Lophotrochozoa</taxon>
        <taxon>Mollusca</taxon>
        <taxon>Bivalvia</taxon>
        <taxon>Autobranchia</taxon>
        <taxon>Heteroconchia</taxon>
        <taxon>Euheterodonta</taxon>
        <taxon>Imparidentia</taxon>
        <taxon>Neoheterodontei</taxon>
        <taxon>Myida</taxon>
        <taxon>Dreissenoidea</taxon>
        <taxon>Dreissenidae</taxon>
        <taxon>Dreissena</taxon>
    </lineage>
</organism>
<dbReference type="AlphaFoldDB" id="A0A9D4QVH9"/>
<comment type="caution">
    <text evidence="1">The sequence shown here is derived from an EMBL/GenBank/DDBJ whole genome shotgun (WGS) entry which is preliminary data.</text>
</comment>
<dbReference type="Proteomes" id="UP000828390">
    <property type="component" value="Unassembled WGS sequence"/>
</dbReference>
<evidence type="ECO:0000313" key="1">
    <source>
        <dbReference type="EMBL" id="KAH3843735.1"/>
    </source>
</evidence>
<evidence type="ECO:0000313" key="2">
    <source>
        <dbReference type="Proteomes" id="UP000828390"/>
    </source>
</evidence>
<protein>
    <submittedName>
        <fullName evidence="1">Uncharacterized protein</fullName>
    </submittedName>
</protein>
<sequence>MLLRCLSYQVSKSYKRPAVRLGQLFALLTTLRPITEASTKEIKKMFIEFPSMTKGSVAEEVMDE</sequence>
<keyword evidence="2" id="KW-1185">Reference proteome</keyword>
<accession>A0A9D4QVH9</accession>
<gene>
    <name evidence="1" type="ORF">DPMN_117265</name>
</gene>